<evidence type="ECO:0000313" key="1">
    <source>
        <dbReference type="EMBL" id="CAG7909113.1"/>
    </source>
</evidence>
<evidence type="ECO:0000313" key="2">
    <source>
        <dbReference type="Proteomes" id="UP000694005"/>
    </source>
</evidence>
<dbReference type="AlphaFoldDB" id="A0A8D9MEI8"/>
<proteinExistence type="predicted"/>
<sequence>MCGKVSHLVFDKPKTTNSTELSDESNPDDTLITKVEVFNTLLSYCPSLEVLVLYITCIHDIVG</sequence>
<gene>
    <name evidence="1" type="ORF">BRAPAZ1V2_A10P03590.2</name>
</gene>
<dbReference type="Gramene" id="A10p03590.2_BraZ1">
    <property type="protein sequence ID" value="A10p03590.2_BraZ1.CDS"/>
    <property type="gene ID" value="A10g03590.2_BraZ1"/>
</dbReference>
<dbReference type="EMBL" id="LS974626">
    <property type="protein sequence ID" value="CAG7909113.1"/>
    <property type="molecule type" value="Genomic_DNA"/>
</dbReference>
<organism evidence="1 2">
    <name type="scientific">Brassica campestris</name>
    <name type="common">Field mustard</name>
    <dbReference type="NCBI Taxonomy" id="3711"/>
    <lineage>
        <taxon>Eukaryota</taxon>
        <taxon>Viridiplantae</taxon>
        <taxon>Streptophyta</taxon>
        <taxon>Embryophyta</taxon>
        <taxon>Tracheophyta</taxon>
        <taxon>Spermatophyta</taxon>
        <taxon>Magnoliopsida</taxon>
        <taxon>eudicotyledons</taxon>
        <taxon>Gunneridae</taxon>
        <taxon>Pentapetalae</taxon>
        <taxon>rosids</taxon>
        <taxon>malvids</taxon>
        <taxon>Brassicales</taxon>
        <taxon>Brassicaceae</taxon>
        <taxon>Brassiceae</taxon>
        <taxon>Brassica</taxon>
    </lineage>
</organism>
<protein>
    <submittedName>
        <fullName evidence="1">Uncharacterized protein</fullName>
    </submittedName>
</protein>
<accession>A0A8D9MEI8</accession>
<reference evidence="1 2" key="1">
    <citation type="submission" date="2021-07" db="EMBL/GenBank/DDBJ databases">
        <authorList>
            <consortium name="Genoscope - CEA"/>
            <person name="William W."/>
        </authorList>
    </citation>
    <scope>NUCLEOTIDE SEQUENCE [LARGE SCALE GENOMIC DNA]</scope>
</reference>
<name>A0A8D9MEI8_BRACM</name>
<dbReference type="Proteomes" id="UP000694005">
    <property type="component" value="Chromosome A10"/>
</dbReference>
<feature type="non-terminal residue" evidence="1">
    <location>
        <position position="1"/>
    </location>
</feature>